<dbReference type="RefSeq" id="XP_009171659.1">
    <property type="nucleotide sequence ID" value="XM_009173395.1"/>
</dbReference>
<dbReference type="CTD" id="20321962"/>
<protein>
    <submittedName>
        <fullName evidence="1">Uncharacterized protein</fullName>
    </submittedName>
</protein>
<dbReference type="EMBL" id="KL596804">
    <property type="protein sequence ID" value="KER24588.1"/>
    <property type="molecule type" value="Genomic_DNA"/>
</dbReference>
<proteinExistence type="predicted"/>
<accession>A0A074ZBR8</accession>
<gene>
    <name evidence="1" type="ORF">T265_07783</name>
</gene>
<dbReference type="KEGG" id="ovi:T265_07783"/>
<evidence type="ECO:0000313" key="2">
    <source>
        <dbReference type="Proteomes" id="UP000054324"/>
    </source>
</evidence>
<name>A0A074ZBR8_OPIVI</name>
<dbReference type="Proteomes" id="UP000054324">
    <property type="component" value="Unassembled WGS sequence"/>
</dbReference>
<dbReference type="AlphaFoldDB" id="A0A074ZBR8"/>
<keyword evidence="2" id="KW-1185">Reference proteome</keyword>
<dbReference type="OrthoDB" id="6266369at2759"/>
<evidence type="ECO:0000313" key="1">
    <source>
        <dbReference type="EMBL" id="KER24588.1"/>
    </source>
</evidence>
<organism evidence="1 2">
    <name type="scientific">Opisthorchis viverrini</name>
    <name type="common">Southeast Asian liver fluke</name>
    <dbReference type="NCBI Taxonomy" id="6198"/>
    <lineage>
        <taxon>Eukaryota</taxon>
        <taxon>Metazoa</taxon>
        <taxon>Spiralia</taxon>
        <taxon>Lophotrochozoa</taxon>
        <taxon>Platyhelminthes</taxon>
        <taxon>Trematoda</taxon>
        <taxon>Digenea</taxon>
        <taxon>Opisthorchiida</taxon>
        <taxon>Opisthorchiata</taxon>
        <taxon>Opisthorchiidae</taxon>
        <taxon>Opisthorchis</taxon>
    </lineage>
</organism>
<sequence>MKCLNTYHYRSCFCEMPDHSSPLTRANSEGPGSNPTSASQLLQSRLGQPGSIPALVLPSGGMAARQRKGVAAERLFHYYFYLTFFSFGEYACTNILNTICRAIRQWFHAIFSCYSLICRS</sequence>
<dbReference type="GeneID" id="20321962"/>
<reference evidence="1 2" key="1">
    <citation type="submission" date="2013-11" db="EMBL/GenBank/DDBJ databases">
        <title>Opisthorchis viverrini - life in the bile duct.</title>
        <authorList>
            <person name="Young N.D."/>
            <person name="Nagarajan N."/>
            <person name="Lin S.J."/>
            <person name="Korhonen P.K."/>
            <person name="Jex A.R."/>
            <person name="Hall R.S."/>
            <person name="Safavi-Hemami H."/>
            <person name="Kaewkong W."/>
            <person name="Bertrand D."/>
            <person name="Gao S."/>
            <person name="Seet Q."/>
            <person name="Wongkham S."/>
            <person name="Teh B.T."/>
            <person name="Wongkham C."/>
            <person name="Intapan P.M."/>
            <person name="Maleewong W."/>
            <person name="Yang X."/>
            <person name="Hu M."/>
            <person name="Wang Z."/>
            <person name="Hofmann A."/>
            <person name="Sternberg P.W."/>
            <person name="Tan P."/>
            <person name="Wang J."/>
            <person name="Gasser R.B."/>
        </authorList>
    </citation>
    <scope>NUCLEOTIDE SEQUENCE [LARGE SCALE GENOMIC DNA]</scope>
</reference>